<evidence type="ECO:0000313" key="3">
    <source>
        <dbReference type="EMBL" id="KAK5951828.1"/>
    </source>
</evidence>
<feature type="region of interest" description="Disordered" evidence="1">
    <location>
        <begin position="1"/>
        <end position="23"/>
    </location>
</feature>
<feature type="transmembrane region" description="Helical" evidence="2">
    <location>
        <begin position="259"/>
        <end position="283"/>
    </location>
</feature>
<feature type="compositionally biased region" description="Polar residues" evidence="1">
    <location>
        <begin position="144"/>
        <end position="158"/>
    </location>
</feature>
<feature type="transmembrane region" description="Helical" evidence="2">
    <location>
        <begin position="369"/>
        <end position="388"/>
    </location>
</feature>
<evidence type="ECO:0000313" key="4">
    <source>
        <dbReference type="Proteomes" id="UP001316803"/>
    </source>
</evidence>
<feature type="transmembrane region" description="Helical" evidence="2">
    <location>
        <begin position="219"/>
        <end position="239"/>
    </location>
</feature>
<feature type="transmembrane region" description="Helical" evidence="2">
    <location>
        <begin position="561"/>
        <end position="584"/>
    </location>
</feature>
<evidence type="ECO:0008006" key="5">
    <source>
        <dbReference type="Google" id="ProtNLM"/>
    </source>
</evidence>
<feature type="transmembrane region" description="Helical" evidence="2">
    <location>
        <begin position="675"/>
        <end position="694"/>
    </location>
</feature>
<keyword evidence="2" id="KW-0812">Transmembrane</keyword>
<gene>
    <name evidence="3" type="ORF">OHC33_007120</name>
</gene>
<feature type="transmembrane region" description="Helical" evidence="2">
    <location>
        <begin position="520"/>
        <end position="541"/>
    </location>
</feature>
<dbReference type="PANTHER" id="PTHR37544">
    <property type="entry name" value="SPRAY-RELATED"/>
    <property type="match status" value="1"/>
</dbReference>
<accession>A0AAN8EC98</accession>
<keyword evidence="4" id="KW-1185">Reference proteome</keyword>
<feature type="compositionally biased region" description="Low complexity" evidence="1">
    <location>
        <begin position="159"/>
        <end position="177"/>
    </location>
</feature>
<comment type="caution">
    <text evidence="3">The sequence shown here is derived from an EMBL/GenBank/DDBJ whole genome shotgun (WGS) entry which is preliminary data.</text>
</comment>
<feature type="compositionally biased region" description="Polar residues" evidence="1">
    <location>
        <begin position="1"/>
        <end position="12"/>
    </location>
</feature>
<dbReference type="Proteomes" id="UP001316803">
    <property type="component" value="Unassembled WGS sequence"/>
</dbReference>
<dbReference type="InterPro" id="IPR021840">
    <property type="entry name" value="DUF3433"/>
</dbReference>
<dbReference type="PANTHER" id="PTHR37544:SF1">
    <property type="entry name" value="PHOSPHORIBOSYLAMINOIMIDAZOLE-SUCCINOCARBOXAMIDE SYNTHASE"/>
    <property type="match status" value="1"/>
</dbReference>
<dbReference type="AlphaFoldDB" id="A0AAN8EC98"/>
<organism evidence="3 4">
    <name type="scientific">Knufia fluminis</name>
    <dbReference type="NCBI Taxonomy" id="191047"/>
    <lineage>
        <taxon>Eukaryota</taxon>
        <taxon>Fungi</taxon>
        <taxon>Dikarya</taxon>
        <taxon>Ascomycota</taxon>
        <taxon>Pezizomycotina</taxon>
        <taxon>Eurotiomycetes</taxon>
        <taxon>Chaetothyriomycetidae</taxon>
        <taxon>Chaetothyriales</taxon>
        <taxon>Trichomeriaceae</taxon>
        <taxon>Knufia</taxon>
    </lineage>
</organism>
<proteinExistence type="predicted"/>
<keyword evidence="2" id="KW-1133">Transmembrane helix</keyword>
<keyword evidence="2" id="KW-0472">Membrane</keyword>
<feature type="compositionally biased region" description="Low complexity" evidence="1">
    <location>
        <begin position="36"/>
        <end position="46"/>
    </location>
</feature>
<feature type="region of interest" description="Disordered" evidence="1">
    <location>
        <begin position="783"/>
        <end position="804"/>
    </location>
</feature>
<feature type="region of interest" description="Disordered" evidence="1">
    <location>
        <begin position="36"/>
        <end position="78"/>
    </location>
</feature>
<protein>
    <recommendedName>
        <fullName evidence="5">Phosphoribosylaminoimidazole-succinocarboxamide synthase</fullName>
    </recommendedName>
</protein>
<evidence type="ECO:0000256" key="1">
    <source>
        <dbReference type="SAM" id="MobiDB-lite"/>
    </source>
</evidence>
<feature type="transmembrane region" description="Helical" evidence="2">
    <location>
        <begin position="326"/>
        <end position="349"/>
    </location>
</feature>
<name>A0AAN8EC98_9EURO</name>
<feature type="compositionally biased region" description="Polar residues" evidence="1">
    <location>
        <begin position="54"/>
        <end position="70"/>
    </location>
</feature>
<feature type="region of interest" description="Disordered" evidence="1">
    <location>
        <begin position="92"/>
        <end position="111"/>
    </location>
</feature>
<reference evidence="3 4" key="1">
    <citation type="submission" date="2022-12" db="EMBL/GenBank/DDBJ databases">
        <title>Genomic features and morphological characterization of a novel Knufia sp. strain isolated from spacecraft assembly facility.</title>
        <authorList>
            <person name="Teixeira M."/>
            <person name="Chander A.M."/>
            <person name="Stajich J.E."/>
            <person name="Venkateswaran K."/>
        </authorList>
    </citation>
    <scope>NUCLEOTIDE SEQUENCE [LARGE SCALE GENOMIC DNA]</scope>
    <source>
        <strain evidence="3 4">FJI-L2-BK-P2</strain>
    </source>
</reference>
<evidence type="ECO:0000256" key="2">
    <source>
        <dbReference type="SAM" id="Phobius"/>
    </source>
</evidence>
<dbReference type="Pfam" id="PF11915">
    <property type="entry name" value="DUF3433"/>
    <property type="match status" value="2"/>
</dbReference>
<feature type="transmembrane region" description="Helical" evidence="2">
    <location>
        <begin position="636"/>
        <end position="663"/>
    </location>
</feature>
<dbReference type="EMBL" id="JAKLMC020000018">
    <property type="protein sequence ID" value="KAK5951828.1"/>
    <property type="molecule type" value="Genomic_DNA"/>
</dbReference>
<feature type="region of interest" description="Disordered" evidence="1">
    <location>
        <begin position="144"/>
        <end position="184"/>
    </location>
</feature>
<sequence length="804" mass="90676">MNQAAISPIQQVKHSRPQLQHADSILSSSAGYLSEYASDASSSQSARGYETPPSRVSTPTHRQMQESEMTLPQRPQAAVPAPLTVRQSANHYGRPLDALGNGHLSPPTPGVDDTPYIRFALEQLTFDEELAGRGRHSSELIDYPQSQQTAHQQPVQSTPTQHQKQRQPPQRPIQFPRASSEQRRAKTGEIMLLPSDPPRDRHQLGFVPTPLRLISLGPLVLLCLLMIAALIFSNIYALTNHGLYDYDNNFTPRYFVFEYLPPILGMIIVFWLFVVQAAIYRIAPYFTMSSKRPSSKRDGILHTTPITPANFVLPDWRFFKLGEPMIGAVLTGFWLTNWTIPLLSCLYGTQWFTNVGTPRFRWTPVQGLGWFIAFLYLITIAALIYCMIRFRRRNSALMWDPTCLADLIILFQRSNILPDYVRSETKEDLAAEMHPRYSRLGYWTTNQSPDFFYAVGEANQPYLELSTSSDKYANEKMDSSRSSRESQEGLRNSQASSFARMLHSPWVRHRWCPWYLKDSAILAWAITAVLLLVAFLAVSFVNRAVQRGFSPMLPSTTQSNGFSPANFLYSFLPSLLGMFLFLAWQPIDVYFRAVQAYANLSEHDGATARRSILLSYNAQLPGIVSLRAVMNRDWKVAYFSLVSVMAATIPVLAGGVFTALLFANGEVWMTASFPGYIALCVFLAIYALSYLIIWPTRFRYLPHSINTVAGNLSFLYASRLLKDSSIRNIRTKADFIARLDGRVGTGLTGDGRRAGRRTEKQSDQESRYGFGIYTGVDGKEHLGIDRMQRPGSGENLVVTSRQSR</sequence>